<protein>
    <submittedName>
        <fullName evidence="1">Uncharacterized protein</fullName>
    </submittedName>
</protein>
<reference evidence="1" key="1">
    <citation type="journal article" date="2020" name="Nature">
        <title>Giant virus diversity and host interactions through global metagenomics.</title>
        <authorList>
            <person name="Schulz F."/>
            <person name="Roux S."/>
            <person name="Paez-Espino D."/>
            <person name="Jungbluth S."/>
            <person name="Walsh D.A."/>
            <person name="Denef V.J."/>
            <person name="McMahon K.D."/>
            <person name="Konstantinidis K.T."/>
            <person name="Eloe-Fadrosh E.A."/>
            <person name="Kyrpides N.C."/>
            <person name="Woyke T."/>
        </authorList>
    </citation>
    <scope>NUCLEOTIDE SEQUENCE</scope>
    <source>
        <strain evidence="1">GVMAG-M-3300027833-11</strain>
    </source>
</reference>
<dbReference type="EMBL" id="MN740503">
    <property type="protein sequence ID" value="QHU30048.1"/>
    <property type="molecule type" value="Genomic_DNA"/>
</dbReference>
<accession>A0A6C0LJI8</accession>
<name>A0A6C0LJI8_9ZZZZ</name>
<organism evidence="1">
    <name type="scientific">viral metagenome</name>
    <dbReference type="NCBI Taxonomy" id="1070528"/>
    <lineage>
        <taxon>unclassified sequences</taxon>
        <taxon>metagenomes</taxon>
        <taxon>organismal metagenomes</taxon>
    </lineage>
</organism>
<proteinExistence type="predicted"/>
<sequence length="409" mass="45908">MELVEYPNSDYKFDDLELASPQAMQGGGAYFAKIMQGKIHPIIQFPRCTTKSGIVSTKRTTYLDLMYESEESSEIVTWCETLVNKVCSLIDEKKSLWFSNNLSSEDISNMCNSAHRDYKSSTKILIRASIDTHKGTNDLKCKIYDDDEKIVLDQAVIADKVLRDIIPLVSIDGIKFTARSIDIELKVKQLMLMETERAQSPACLIKRASKKIDIMAIPPQSDDSADSECLVKSDNVIDNINVDESSILHEEEIPVKEVTISDPESLQEVDIGFEEVSQDLSDFDSESHSDAETQTSTAISETHTSVNDNHGLEEVTLGDLSDFPDPDEKVLNNAITEVNIELNEASDAMKLKQPNEVYLSIYKNARIKANQMRKAAVEAYLEAKQIKTKYMLDVDDSDDDDLDIYKLST</sequence>
<evidence type="ECO:0000313" key="1">
    <source>
        <dbReference type="EMBL" id="QHU30048.1"/>
    </source>
</evidence>
<dbReference type="AlphaFoldDB" id="A0A6C0LJI8"/>